<feature type="chain" id="PRO_5037646357" evidence="1">
    <location>
        <begin position="20"/>
        <end position="271"/>
    </location>
</feature>
<dbReference type="InterPro" id="IPR030395">
    <property type="entry name" value="GP_PDE_dom"/>
</dbReference>
<dbReference type="Pfam" id="PF03009">
    <property type="entry name" value="GDPD"/>
    <property type="match status" value="1"/>
</dbReference>
<dbReference type="PANTHER" id="PTHR46211:SF1">
    <property type="entry name" value="GLYCEROPHOSPHODIESTER PHOSPHODIESTERASE, CYTOPLASMIC"/>
    <property type="match status" value="1"/>
</dbReference>
<evidence type="ECO:0000256" key="1">
    <source>
        <dbReference type="SAM" id="SignalP"/>
    </source>
</evidence>
<name>A0A934RVD6_9BACT</name>
<evidence type="ECO:0000313" key="3">
    <source>
        <dbReference type="EMBL" id="MBK1878395.1"/>
    </source>
</evidence>
<dbReference type="AlphaFoldDB" id="A0A934RVD6"/>
<feature type="signal peptide" evidence="1">
    <location>
        <begin position="1"/>
        <end position="19"/>
    </location>
</feature>
<organism evidence="3 4">
    <name type="scientific">Pelagicoccus mobilis</name>
    <dbReference type="NCBI Taxonomy" id="415221"/>
    <lineage>
        <taxon>Bacteria</taxon>
        <taxon>Pseudomonadati</taxon>
        <taxon>Verrucomicrobiota</taxon>
        <taxon>Opitutia</taxon>
        <taxon>Puniceicoccales</taxon>
        <taxon>Pelagicoccaceae</taxon>
        <taxon>Pelagicoccus</taxon>
    </lineage>
</organism>
<dbReference type="Proteomes" id="UP000617628">
    <property type="component" value="Unassembled WGS sequence"/>
</dbReference>
<dbReference type="EMBL" id="JAENIL010000030">
    <property type="protein sequence ID" value="MBK1878395.1"/>
    <property type="molecule type" value="Genomic_DNA"/>
</dbReference>
<dbReference type="CDD" id="cd08582">
    <property type="entry name" value="GDPD_like_2"/>
    <property type="match status" value="1"/>
</dbReference>
<dbReference type="SUPFAM" id="SSF51695">
    <property type="entry name" value="PLC-like phosphodiesterases"/>
    <property type="match status" value="1"/>
</dbReference>
<feature type="domain" description="GP-PDE" evidence="2">
    <location>
        <begin position="25"/>
        <end position="269"/>
    </location>
</feature>
<dbReference type="GO" id="GO:0006629">
    <property type="term" value="P:lipid metabolic process"/>
    <property type="evidence" value="ECO:0007669"/>
    <property type="project" value="InterPro"/>
</dbReference>
<evidence type="ECO:0000259" key="2">
    <source>
        <dbReference type="PROSITE" id="PS51704"/>
    </source>
</evidence>
<reference evidence="3" key="1">
    <citation type="submission" date="2021-01" db="EMBL/GenBank/DDBJ databases">
        <title>Modified the classification status of verrucomicrobia.</title>
        <authorList>
            <person name="Feng X."/>
        </authorList>
    </citation>
    <scope>NUCLEOTIDE SEQUENCE</scope>
    <source>
        <strain evidence="3">KCTC 13126</strain>
    </source>
</reference>
<sequence>MLRSILLALLMSLSTPSLLKSSTSPLIVAHRGASADAPENTLPAFQLAWQQGADAIEGDFHLTRDKQVVCIHNPTTGSYAKQNLTVRKSTLAQLKALDVGTWKSPEFAGTSIPTLAEVLTTVPPDKKLYIEIKSSPKIVRHLLKVIDSSDIAPSQIVIIAFSGRVIKAVKSQRPSLKAILLATPRHRDKSPNLVPTPQHLVQELRRTKADGLSLYCHPHVDADYLAPILEAGYELHTWTVDKPETARQWLTLGAQSLTTNTPGSLRATLAP</sequence>
<evidence type="ECO:0000313" key="4">
    <source>
        <dbReference type="Proteomes" id="UP000617628"/>
    </source>
</evidence>
<proteinExistence type="predicted"/>
<dbReference type="Gene3D" id="3.20.20.190">
    <property type="entry name" value="Phosphatidylinositol (PI) phosphodiesterase"/>
    <property type="match status" value="1"/>
</dbReference>
<protein>
    <submittedName>
        <fullName evidence="3">Glycerophosphodiester phosphodiesterase</fullName>
    </submittedName>
</protein>
<dbReference type="InterPro" id="IPR017946">
    <property type="entry name" value="PLC-like_Pdiesterase_TIM-brl"/>
</dbReference>
<keyword evidence="1" id="KW-0732">Signal</keyword>
<accession>A0A934RVD6</accession>
<dbReference type="RefSeq" id="WP_200356607.1">
    <property type="nucleotide sequence ID" value="NZ_JAENIL010000030.1"/>
</dbReference>
<gene>
    <name evidence="3" type="ORF">JIN87_16060</name>
</gene>
<dbReference type="GO" id="GO:0008081">
    <property type="term" value="F:phosphoric diester hydrolase activity"/>
    <property type="evidence" value="ECO:0007669"/>
    <property type="project" value="InterPro"/>
</dbReference>
<comment type="caution">
    <text evidence="3">The sequence shown here is derived from an EMBL/GenBank/DDBJ whole genome shotgun (WGS) entry which is preliminary data.</text>
</comment>
<dbReference type="PANTHER" id="PTHR46211">
    <property type="entry name" value="GLYCEROPHOSPHORYL DIESTER PHOSPHODIESTERASE"/>
    <property type="match status" value="1"/>
</dbReference>
<keyword evidence="4" id="KW-1185">Reference proteome</keyword>
<dbReference type="PROSITE" id="PS51704">
    <property type="entry name" value="GP_PDE"/>
    <property type="match status" value="1"/>
</dbReference>